<organism evidence="2 3">
    <name type="scientific">Shimia isoporae</name>
    <dbReference type="NCBI Taxonomy" id="647720"/>
    <lineage>
        <taxon>Bacteria</taxon>
        <taxon>Pseudomonadati</taxon>
        <taxon>Pseudomonadota</taxon>
        <taxon>Alphaproteobacteria</taxon>
        <taxon>Rhodobacterales</taxon>
        <taxon>Roseobacteraceae</taxon>
    </lineage>
</organism>
<comment type="caution">
    <text evidence="2">The sequence shown here is derived from an EMBL/GenBank/DDBJ whole genome shotgun (WGS) entry which is preliminary data.</text>
</comment>
<evidence type="ECO:0000256" key="1">
    <source>
        <dbReference type="SAM" id="SignalP"/>
    </source>
</evidence>
<dbReference type="OrthoDB" id="7721289at2"/>
<protein>
    <submittedName>
        <fullName evidence="2">Uncharacterized protein DUF2219</fullName>
    </submittedName>
</protein>
<dbReference type="Pfam" id="PF09982">
    <property type="entry name" value="LpxR"/>
    <property type="match status" value="1"/>
</dbReference>
<keyword evidence="3" id="KW-1185">Reference proteome</keyword>
<name>A0A4R1NJ04_9RHOB</name>
<evidence type="ECO:0000313" key="2">
    <source>
        <dbReference type="EMBL" id="TCL08104.1"/>
    </source>
</evidence>
<feature type="signal peptide" evidence="1">
    <location>
        <begin position="1"/>
        <end position="27"/>
    </location>
</feature>
<sequence>MGRFASAILGALVVCVSIAIFTSSAFAKDRDAKPAGAREALGFGNLLVNDAIGDGYDRWRSGSYTTSRIWGRGWNGDLPETFGDVIEFRFGGEVMSGESLTRPAPSDRPWAGTFFWGLHTHFKRGKTEFVFGGDLMAVGPMTHLDDLQTALHDLIGIAGPSDAVRADQIQNQWIPRVVGEVGRDLQLGATGTLRPFVEVRAGDETMARAGFDVTFGKFGQGELLVRDWVTGHRYRAIRNHQRGLSFVAGADIAKVFDSVYLPGSRGYELTDARGRIRAGLHVRGKAYHVFYGVSWLSKEFKAQTEEQVVGAIKLDFNF</sequence>
<evidence type="ECO:0000313" key="3">
    <source>
        <dbReference type="Proteomes" id="UP000295673"/>
    </source>
</evidence>
<accession>A0A4R1NJ04</accession>
<dbReference type="InterPro" id="IPR037107">
    <property type="entry name" value="Put_OMP_sf"/>
</dbReference>
<feature type="chain" id="PRO_5020949107" evidence="1">
    <location>
        <begin position="28"/>
        <end position="318"/>
    </location>
</feature>
<dbReference type="EMBL" id="SMGR01000001">
    <property type="protein sequence ID" value="TCL08104.1"/>
    <property type="molecule type" value="Genomic_DNA"/>
</dbReference>
<dbReference type="AlphaFoldDB" id="A0A4R1NJ04"/>
<dbReference type="Proteomes" id="UP000295673">
    <property type="component" value="Unassembled WGS sequence"/>
</dbReference>
<gene>
    <name evidence="2" type="ORF">BXY66_0137</name>
</gene>
<dbReference type="InterPro" id="IPR018707">
    <property type="entry name" value="LpxR"/>
</dbReference>
<proteinExistence type="predicted"/>
<keyword evidence="1" id="KW-0732">Signal</keyword>
<dbReference type="RefSeq" id="WP_132858265.1">
    <property type="nucleotide sequence ID" value="NZ_SMGR01000001.1"/>
</dbReference>
<dbReference type="Gene3D" id="2.40.128.140">
    <property type="entry name" value="Outer membrane protein"/>
    <property type="match status" value="1"/>
</dbReference>
<reference evidence="2 3" key="1">
    <citation type="submission" date="2019-03" db="EMBL/GenBank/DDBJ databases">
        <title>Genomic Encyclopedia of Archaeal and Bacterial Type Strains, Phase II (KMG-II): from individual species to whole genera.</title>
        <authorList>
            <person name="Goeker M."/>
        </authorList>
    </citation>
    <scope>NUCLEOTIDE SEQUENCE [LARGE SCALE GENOMIC DNA]</scope>
    <source>
        <strain evidence="2 3">DSM 26433</strain>
    </source>
</reference>